<dbReference type="PROSITE" id="PS00954">
    <property type="entry name" value="IGP_DEHYDRATASE_1"/>
    <property type="match status" value="1"/>
</dbReference>
<keyword evidence="11" id="KW-1185">Reference proteome</keyword>
<evidence type="ECO:0000256" key="8">
    <source>
        <dbReference type="RuleBase" id="RU000598"/>
    </source>
</evidence>
<proteinExistence type="inferred from homology"/>
<dbReference type="NCBIfam" id="NF002111">
    <property type="entry name" value="PRK00951.2-1"/>
    <property type="match status" value="1"/>
</dbReference>
<protein>
    <recommendedName>
        <fullName evidence="4 8">Imidazoleglycerol-phosphate dehydratase</fullName>
        <ecNumber evidence="4 8">4.2.1.19</ecNumber>
    </recommendedName>
</protein>
<dbReference type="NCBIfam" id="NF002108">
    <property type="entry name" value="PRK00951.1-3"/>
    <property type="match status" value="1"/>
</dbReference>
<keyword evidence="6 8" id="KW-0368">Histidine biosynthesis</keyword>
<evidence type="ECO:0000256" key="1">
    <source>
        <dbReference type="ARBA" id="ARBA00001723"/>
    </source>
</evidence>
<dbReference type="NCBIfam" id="NF002114">
    <property type="entry name" value="PRK00951.2-4"/>
    <property type="match status" value="1"/>
</dbReference>
<dbReference type="CDD" id="cd07914">
    <property type="entry name" value="IGPD"/>
    <property type="match status" value="1"/>
</dbReference>
<name>A0ABP0U9A0_9BRYO</name>
<evidence type="ECO:0000256" key="7">
    <source>
        <dbReference type="ARBA" id="ARBA00023239"/>
    </source>
</evidence>
<reference evidence="10" key="1">
    <citation type="submission" date="2024-02" db="EMBL/GenBank/DDBJ databases">
        <authorList>
            <consortium name="ELIXIR-Norway"/>
            <consortium name="Elixir Norway"/>
        </authorList>
    </citation>
    <scope>NUCLEOTIDE SEQUENCE</scope>
</reference>
<dbReference type="EC" id="4.2.1.19" evidence="4 8"/>
<dbReference type="SUPFAM" id="SSF54211">
    <property type="entry name" value="Ribosomal protein S5 domain 2-like"/>
    <property type="match status" value="2"/>
</dbReference>
<evidence type="ECO:0000256" key="2">
    <source>
        <dbReference type="ARBA" id="ARBA00005047"/>
    </source>
</evidence>
<evidence type="ECO:0000256" key="3">
    <source>
        <dbReference type="ARBA" id="ARBA00007481"/>
    </source>
</evidence>
<sequence length="301" mass="32758">MAALVGVGMAGRCLGQQHQNLKPVVLSTQWAGVPMKKNKKMVSPGRKGQWCFEGDLAFLASSGFRVKKPWNSSVFVRAASQSSSFSQLVSPAQETLAGTGARVSRIGSEFRVTKETSVEINIDLDGNGICDCDTGIPFLDHMLDQLAAHGLFDLRVKAKGDTHIDDHHTNEDVALALGTALLRALGDRKGIHRFGDFTAPLDEALVHVVLDLSGRPHLSSNLEIPTQRVGNYDTQLVEHFFQSLVNTSGMTLHICQLSGENSHHIIEATFKAFARALRQATEHDERRRGSIPSSKGVLSRA</sequence>
<dbReference type="HAMAP" id="MF_00076">
    <property type="entry name" value="HisB"/>
    <property type="match status" value="1"/>
</dbReference>
<keyword evidence="5" id="KW-0028">Amino-acid biosynthesis</keyword>
<dbReference type="InterPro" id="IPR038494">
    <property type="entry name" value="IGPD_sf"/>
</dbReference>
<dbReference type="Gene3D" id="3.30.230.40">
    <property type="entry name" value="Imidazole glycerol phosphate dehydratase, domain 1"/>
    <property type="match status" value="2"/>
</dbReference>
<evidence type="ECO:0000256" key="5">
    <source>
        <dbReference type="ARBA" id="ARBA00022605"/>
    </source>
</evidence>
<evidence type="ECO:0000313" key="10">
    <source>
        <dbReference type="EMBL" id="CAK9215203.1"/>
    </source>
</evidence>
<keyword evidence="7 8" id="KW-0456">Lyase</keyword>
<comment type="similarity">
    <text evidence="3 8">Belongs to the imidazoleglycerol-phosphate dehydratase family.</text>
</comment>
<organism evidence="10 11">
    <name type="scientific">Sphagnum troendelagicum</name>
    <dbReference type="NCBI Taxonomy" id="128251"/>
    <lineage>
        <taxon>Eukaryota</taxon>
        <taxon>Viridiplantae</taxon>
        <taxon>Streptophyta</taxon>
        <taxon>Embryophyta</taxon>
        <taxon>Bryophyta</taxon>
        <taxon>Sphagnophytina</taxon>
        <taxon>Sphagnopsida</taxon>
        <taxon>Sphagnales</taxon>
        <taxon>Sphagnaceae</taxon>
        <taxon>Sphagnum</taxon>
    </lineage>
</organism>
<feature type="region of interest" description="Disordered" evidence="9">
    <location>
        <begin position="281"/>
        <end position="301"/>
    </location>
</feature>
<dbReference type="Proteomes" id="UP001497512">
    <property type="component" value="Chromosome 2"/>
</dbReference>
<dbReference type="PROSITE" id="PS00955">
    <property type="entry name" value="IGP_DEHYDRATASE_2"/>
    <property type="match status" value="1"/>
</dbReference>
<comment type="pathway">
    <text evidence="2 8">Amino-acid biosynthesis; L-histidine biosynthesis; L-histidine from 5-phospho-alpha-D-ribose 1-diphosphate: step 6/9.</text>
</comment>
<comment type="catalytic activity">
    <reaction evidence="1 8">
        <text>D-erythro-1-(imidazol-4-yl)glycerol 3-phosphate = 3-(imidazol-4-yl)-2-oxopropyl phosphate + H2O</text>
        <dbReference type="Rhea" id="RHEA:11040"/>
        <dbReference type="ChEBI" id="CHEBI:15377"/>
        <dbReference type="ChEBI" id="CHEBI:57766"/>
        <dbReference type="ChEBI" id="CHEBI:58278"/>
        <dbReference type="EC" id="4.2.1.19"/>
    </reaction>
</comment>
<dbReference type="InterPro" id="IPR020568">
    <property type="entry name" value="Ribosomal_Su5_D2-typ_SF"/>
</dbReference>
<dbReference type="InterPro" id="IPR020565">
    <property type="entry name" value="ImidazoleglycerP_deHydtase_CS"/>
</dbReference>
<evidence type="ECO:0000256" key="9">
    <source>
        <dbReference type="SAM" id="MobiDB-lite"/>
    </source>
</evidence>
<dbReference type="PANTHER" id="PTHR23133:SF2">
    <property type="entry name" value="IMIDAZOLEGLYCEROL-PHOSPHATE DEHYDRATASE"/>
    <property type="match status" value="1"/>
</dbReference>
<accession>A0ABP0U9A0</accession>
<evidence type="ECO:0000256" key="6">
    <source>
        <dbReference type="ARBA" id="ARBA00023102"/>
    </source>
</evidence>
<evidence type="ECO:0000313" key="11">
    <source>
        <dbReference type="Proteomes" id="UP001497512"/>
    </source>
</evidence>
<dbReference type="EMBL" id="OZ019894">
    <property type="protein sequence ID" value="CAK9215203.1"/>
    <property type="molecule type" value="Genomic_DNA"/>
</dbReference>
<dbReference type="Pfam" id="PF00475">
    <property type="entry name" value="IGPD"/>
    <property type="match status" value="1"/>
</dbReference>
<dbReference type="PANTHER" id="PTHR23133">
    <property type="entry name" value="IMIDAZOLEGLYCEROL-PHOSPHATE DEHYDRATASE HIS7"/>
    <property type="match status" value="1"/>
</dbReference>
<evidence type="ECO:0000256" key="4">
    <source>
        <dbReference type="ARBA" id="ARBA00012075"/>
    </source>
</evidence>
<dbReference type="InterPro" id="IPR000807">
    <property type="entry name" value="ImidazoleglycerolP_deHydtase"/>
</dbReference>
<gene>
    <name evidence="10" type="ORF">CSSPTR1EN2_LOCUS12614</name>
</gene>